<sequence length="341" mass="37521">MKSMTRLRDRVEAPRVLPVPESTDDIRWRPATADDVDALLDCARAIDAVDHPHFVTTREEIEEELGHSYVSLEHDSLLAVSRTGGVLAFGMAVLGPGQETLVRSILEGGVRPSERGKGIGRKMLAWQEARALQQFAGSDKELPGWMIVWTDERASATIHLAERAGFRIARYFLELRRDLSEPIRTRPLDGFEIVPFDAAGSEAARLARNDSFRDHWGSQPTSEENWNEMVARSVFRPDLSFLAIAPDGEVAGFVISEVNQEDFAPQGFSSAYINLVGVRRAHRGRGIAPALLTRTLEAVAAAGLEMAVLDVDAENPTGALGLYTGVGFTEANRSLQLNKEF</sequence>
<dbReference type="AlphaFoldDB" id="A0A4R8V935"/>
<dbReference type="Proteomes" id="UP000298488">
    <property type="component" value="Unassembled WGS sequence"/>
</dbReference>
<dbReference type="Pfam" id="PF00583">
    <property type="entry name" value="Acetyltransf_1"/>
    <property type="match status" value="2"/>
</dbReference>
<dbReference type="GO" id="GO:0016747">
    <property type="term" value="F:acyltransferase activity, transferring groups other than amino-acyl groups"/>
    <property type="evidence" value="ECO:0007669"/>
    <property type="project" value="InterPro"/>
</dbReference>
<evidence type="ECO:0000259" key="1">
    <source>
        <dbReference type="PROSITE" id="PS51186"/>
    </source>
</evidence>
<proteinExistence type="predicted"/>
<dbReference type="RefSeq" id="WP_104095546.1">
    <property type="nucleotide sequence ID" value="NZ_JACHBP010000001.1"/>
</dbReference>
<feature type="domain" description="N-acetyltransferase" evidence="1">
    <location>
        <begin position="191"/>
        <end position="341"/>
    </location>
</feature>
<keyword evidence="2" id="KW-0808">Transferase</keyword>
<accession>A0A4R8V935</accession>
<dbReference type="CDD" id="cd04301">
    <property type="entry name" value="NAT_SF"/>
    <property type="match status" value="1"/>
</dbReference>
<evidence type="ECO:0000313" key="3">
    <source>
        <dbReference type="Proteomes" id="UP000298488"/>
    </source>
</evidence>
<dbReference type="OrthoDB" id="9799092at2"/>
<dbReference type="PROSITE" id="PS51186">
    <property type="entry name" value="GNAT"/>
    <property type="match status" value="2"/>
</dbReference>
<dbReference type="InterPro" id="IPR016181">
    <property type="entry name" value="Acyl_CoA_acyltransferase"/>
</dbReference>
<gene>
    <name evidence="2" type="ORF">E3N84_06235</name>
</gene>
<evidence type="ECO:0000313" key="2">
    <source>
        <dbReference type="EMBL" id="TFB79671.1"/>
    </source>
</evidence>
<name>A0A4R8V935_9MICO</name>
<comment type="caution">
    <text evidence="2">The sequence shown here is derived from an EMBL/GenBank/DDBJ whole genome shotgun (WGS) entry which is preliminary data.</text>
</comment>
<protein>
    <submittedName>
        <fullName evidence="2">GNAT family N-acetyltransferase</fullName>
    </submittedName>
</protein>
<feature type="domain" description="N-acetyltransferase" evidence="1">
    <location>
        <begin position="26"/>
        <end position="189"/>
    </location>
</feature>
<reference evidence="2 3" key="1">
    <citation type="submission" date="2019-03" db="EMBL/GenBank/DDBJ databases">
        <title>Genomics of glacier-inhabiting Cryobacterium strains.</title>
        <authorList>
            <person name="Liu Q."/>
            <person name="Xin Y.-H."/>
        </authorList>
    </citation>
    <scope>NUCLEOTIDE SEQUENCE [LARGE SCALE GENOMIC DNA]</scope>
    <source>
        <strain evidence="2 3">CGMCC 1.10440</strain>
    </source>
</reference>
<dbReference type="InterPro" id="IPR000182">
    <property type="entry name" value="GNAT_dom"/>
</dbReference>
<dbReference type="SUPFAM" id="SSF55729">
    <property type="entry name" value="Acyl-CoA N-acyltransferases (Nat)"/>
    <property type="match status" value="2"/>
</dbReference>
<dbReference type="PANTHER" id="PTHR43072">
    <property type="entry name" value="N-ACETYLTRANSFERASE"/>
    <property type="match status" value="1"/>
</dbReference>
<keyword evidence="3" id="KW-1185">Reference proteome</keyword>
<dbReference type="EMBL" id="SOFI01000003">
    <property type="protein sequence ID" value="TFB79671.1"/>
    <property type="molecule type" value="Genomic_DNA"/>
</dbReference>
<organism evidence="2 3">
    <name type="scientific">Terrimesophilobacter mesophilus</name>
    <dbReference type="NCBI Taxonomy" id="433647"/>
    <lineage>
        <taxon>Bacteria</taxon>
        <taxon>Bacillati</taxon>
        <taxon>Actinomycetota</taxon>
        <taxon>Actinomycetes</taxon>
        <taxon>Micrococcales</taxon>
        <taxon>Microbacteriaceae</taxon>
        <taxon>Terrimesophilobacter</taxon>
    </lineage>
</organism>
<dbReference type="Gene3D" id="3.40.630.30">
    <property type="match status" value="1"/>
</dbReference>